<dbReference type="RefSeq" id="WP_178641083.1">
    <property type="nucleotide sequence ID" value="NZ_JAJEQQ010000001.1"/>
</dbReference>
<evidence type="ECO:0000259" key="1">
    <source>
        <dbReference type="PROSITE" id="PS51054"/>
    </source>
</evidence>
<organism evidence="2 3">
    <name type="scientific">Blautia fusiformis</name>
    <dbReference type="NCBI Taxonomy" id="2881264"/>
    <lineage>
        <taxon>Bacteria</taxon>
        <taxon>Bacillati</taxon>
        <taxon>Bacillota</taxon>
        <taxon>Clostridia</taxon>
        <taxon>Lachnospirales</taxon>
        <taxon>Lachnospiraceae</taxon>
        <taxon>Blautia</taxon>
    </lineage>
</organism>
<feature type="domain" description="Orange" evidence="1">
    <location>
        <begin position="1"/>
        <end position="23"/>
    </location>
</feature>
<name>A0AAW4VYK8_9FIRM</name>
<gene>
    <name evidence="2" type="ORF">LKD40_00360</name>
</gene>
<protein>
    <recommendedName>
        <fullName evidence="1">Orange domain-containing protein</fullName>
    </recommendedName>
</protein>
<dbReference type="PROSITE" id="PS51054">
    <property type="entry name" value="ORANGE"/>
    <property type="match status" value="1"/>
</dbReference>
<comment type="caution">
    <text evidence="2">The sequence shown here is derived from an EMBL/GenBank/DDBJ whole genome shotgun (WGS) entry which is preliminary data.</text>
</comment>
<reference evidence="2 3" key="1">
    <citation type="submission" date="2021-10" db="EMBL/GenBank/DDBJ databases">
        <title>Anaerobic single-cell dispensing facilitates the cultivation of human gut bacteria.</title>
        <authorList>
            <person name="Afrizal A."/>
        </authorList>
    </citation>
    <scope>NUCLEOTIDE SEQUENCE [LARGE SCALE GENOMIC DNA]</scope>
    <source>
        <strain evidence="2 3">CLA-AA-H217</strain>
    </source>
</reference>
<dbReference type="Proteomes" id="UP001198612">
    <property type="component" value="Unassembled WGS sequence"/>
</dbReference>
<sequence length="103" mass="11850">MATRYIMTHEVIRQEEARLLGRFEAYPVNGRKTNTGTIKMIRKEIGNMTFRIARKCNVSVNYPRWSIQGKKVVLGEPSVLLPTLRYVSFEELKAIELGYEGDA</sequence>
<keyword evidence="3" id="KW-1185">Reference proteome</keyword>
<evidence type="ECO:0000313" key="3">
    <source>
        <dbReference type="Proteomes" id="UP001198612"/>
    </source>
</evidence>
<dbReference type="AlphaFoldDB" id="A0AAW4VYK8"/>
<proteinExistence type="predicted"/>
<accession>A0AAW4VYK8</accession>
<dbReference type="EMBL" id="JAJEQQ010000001">
    <property type="protein sequence ID" value="MCC2226275.1"/>
    <property type="molecule type" value="Genomic_DNA"/>
</dbReference>
<dbReference type="GO" id="GO:0006355">
    <property type="term" value="P:regulation of DNA-templated transcription"/>
    <property type="evidence" value="ECO:0007669"/>
    <property type="project" value="InterPro"/>
</dbReference>
<evidence type="ECO:0000313" key="2">
    <source>
        <dbReference type="EMBL" id="MCC2226275.1"/>
    </source>
</evidence>
<dbReference type="GO" id="GO:0003677">
    <property type="term" value="F:DNA binding"/>
    <property type="evidence" value="ECO:0007669"/>
    <property type="project" value="InterPro"/>
</dbReference>
<dbReference type="InterPro" id="IPR003650">
    <property type="entry name" value="Orange_dom"/>
</dbReference>